<dbReference type="SFLD" id="SFLDG01082">
    <property type="entry name" value="B12-binding_domain_containing"/>
    <property type="match status" value="1"/>
</dbReference>
<dbReference type="Gene3D" id="3.80.30.20">
    <property type="entry name" value="tm_1862 like domain"/>
    <property type="match status" value="1"/>
</dbReference>
<dbReference type="Proteomes" id="UP001041814">
    <property type="component" value="Unassembled WGS sequence"/>
</dbReference>
<feature type="domain" description="MTTase N-terminal" evidence="10">
    <location>
        <begin position="19"/>
        <end position="134"/>
    </location>
</feature>
<evidence type="ECO:0000256" key="5">
    <source>
        <dbReference type="ARBA" id="ARBA00022723"/>
    </source>
</evidence>
<keyword evidence="4 8" id="KW-0949">S-adenosyl-L-methionine</keyword>
<name>A0ABS1DR99_RUBGE</name>
<dbReference type="Pfam" id="PF18693">
    <property type="entry name" value="TRAM_2"/>
    <property type="match status" value="1"/>
</dbReference>
<dbReference type="NCBIfam" id="TIGR00089">
    <property type="entry name" value="MiaB/RimO family radical SAM methylthiotransferase"/>
    <property type="match status" value="1"/>
</dbReference>
<comment type="catalytic activity">
    <reaction evidence="8">
        <text>L-aspartate(89)-[ribosomal protein uS12]-hydrogen + (sulfur carrier)-SH + AH2 + 2 S-adenosyl-L-methionine = 3-methylsulfanyl-L-aspartate(89)-[ribosomal protein uS12]-hydrogen + (sulfur carrier)-H + 5'-deoxyadenosine + L-methionine + A + S-adenosyl-L-homocysteine + 2 H(+)</text>
        <dbReference type="Rhea" id="RHEA:37087"/>
        <dbReference type="Rhea" id="RHEA-COMP:10460"/>
        <dbReference type="Rhea" id="RHEA-COMP:10461"/>
        <dbReference type="Rhea" id="RHEA-COMP:14737"/>
        <dbReference type="Rhea" id="RHEA-COMP:14739"/>
        <dbReference type="ChEBI" id="CHEBI:13193"/>
        <dbReference type="ChEBI" id="CHEBI:15378"/>
        <dbReference type="ChEBI" id="CHEBI:17319"/>
        <dbReference type="ChEBI" id="CHEBI:17499"/>
        <dbReference type="ChEBI" id="CHEBI:29917"/>
        <dbReference type="ChEBI" id="CHEBI:29961"/>
        <dbReference type="ChEBI" id="CHEBI:57844"/>
        <dbReference type="ChEBI" id="CHEBI:57856"/>
        <dbReference type="ChEBI" id="CHEBI:59789"/>
        <dbReference type="ChEBI" id="CHEBI:64428"/>
        <dbReference type="ChEBI" id="CHEBI:73599"/>
        <dbReference type="EC" id="2.8.4.4"/>
    </reaction>
</comment>
<dbReference type="Gene3D" id="2.40.50.140">
    <property type="entry name" value="Nucleic acid-binding proteins"/>
    <property type="match status" value="1"/>
</dbReference>
<comment type="function">
    <text evidence="8">Catalyzes the methylthiolation of an aspartic acid residue of ribosomal protein uS12.</text>
</comment>
<reference evidence="12" key="1">
    <citation type="submission" date="2017-08" db="EMBL/GenBank/DDBJ databases">
        <authorList>
            <person name="Imhoff J.F."/>
            <person name="Rahn T."/>
            <person name="Kuenzel S."/>
            <person name="Neulinger S.C."/>
        </authorList>
    </citation>
    <scope>NUCLEOTIDE SEQUENCE</scope>
    <source>
        <strain evidence="12">IM 151</strain>
    </source>
</reference>
<gene>
    <name evidence="8" type="primary">rimO</name>
    <name evidence="12" type="ORF">CKO43_04925</name>
</gene>
<feature type="binding site" evidence="8">
    <location>
        <position position="64"/>
    </location>
    <ligand>
        <name>[4Fe-4S] cluster</name>
        <dbReference type="ChEBI" id="CHEBI:49883"/>
        <label>1</label>
    </ligand>
</feature>
<dbReference type="InterPro" id="IPR005839">
    <property type="entry name" value="Methylthiotransferase"/>
</dbReference>
<evidence type="ECO:0000256" key="3">
    <source>
        <dbReference type="ARBA" id="ARBA00022679"/>
    </source>
</evidence>
<evidence type="ECO:0000256" key="8">
    <source>
        <dbReference type="HAMAP-Rule" id="MF_01865"/>
    </source>
</evidence>
<dbReference type="CDD" id="cd01335">
    <property type="entry name" value="Radical_SAM"/>
    <property type="match status" value="1"/>
</dbReference>
<comment type="cofactor">
    <cofactor evidence="8">
        <name>[4Fe-4S] cluster</name>
        <dbReference type="ChEBI" id="CHEBI:49883"/>
    </cofactor>
    <text evidence="8">Binds 2 [4Fe-4S] clusters. One cluster is coordinated with 3 cysteines and an exchangeable S-adenosyl-L-methionine.</text>
</comment>
<dbReference type="SFLD" id="SFLDG01061">
    <property type="entry name" value="methylthiotransferase"/>
    <property type="match status" value="1"/>
</dbReference>
<dbReference type="EC" id="2.8.4.4" evidence="8"/>
<dbReference type="InterPro" id="IPR058240">
    <property type="entry name" value="rSAM_sf"/>
</dbReference>
<evidence type="ECO:0000259" key="11">
    <source>
        <dbReference type="PROSITE" id="PS51918"/>
    </source>
</evidence>
<dbReference type="NCBIfam" id="TIGR01125">
    <property type="entry name" value="30S ribosomal protein S12 methylthiotransferase RimO"/>
    <property type="match status" value="1"/>
</dbReference>
<dbReference type="InterPro" id="IPR002792">
    <property type="entry name" value="TRAM_dom"/>
</dbReference>
<keyword evidence="12" id="KW-0687">Ribonucleoprotein</keyword>
<keyword evidence="2 8" id="KW-0963">Cytoplasm</keyword>
<dbReference type="PROSITE" id="PS51449">
    <property type="entry name" value="MTTASE_N"/>
    <property type="match status" value="1"/>
</dbReference>
<dbReference type="EMBL" id="NRRU01000012">
    <property type="protein sequence ID" value="MBK1712120.1"/>
    <property type="molecule type" value="Genomic_DNA"/>
</dbReference>
<dbReference type="Pfam" id="PF00919">
    <property type="entry name" value="UPF0004"/>
    <property type="match status" value="1"/>
</dbReference>
<evidence type="ECO:0000256" key="1">
    <source>
        <dbReference type="ARBA" id="ARBA00022485"/>
    </source>
</evidence>
<dbReference type="GO" id="GO:0005840">
    <property type="term" value="C:ribosome"/>
    <property type="evidence" value="ECO:0007669"/>
    <property type="project" value="UniProtKB-KW"/>
</dbReference>
<feature type="binding site" evidence="8">
    <location>
        <position position="93"/>
    </location>
    <ligand>
        <name>[4Fe-4S] cluster</name>
        <dbReference type="ChEBI" id="CHEBI:49883"/>
        <label>1</label>
    </ligand>
</feature>
<proteinExistence type="inferred from homology"/>
<dbReference type="Gene3D" id="3.40.50.12160">
    <property type="entry name" value="Methylthiotransferase, N-terminal domain"/>
    <property type="match status" value="1"/>
</dbReference>
<feature type="binding site" evidence="8">
    <location>
        <position position="180"/>
    </location>
    <ligand>
        <name>[4Fe-4S] cluster</name>
        <dbReference type="ChEBI" id="CHEBI:49883"/>
        <label>2</label>
        <note>4Fe-4S-S-AdoMet</note>
    </ligand>
</feature>
<evidence type="ECO:0000256" key="7">
    <source>
        <dbReference type="ARBA" id="ARBA00023014"/>
    </source>
</evidence>
<comment type="similarity">
    <text evidence="8">Belongs to the methylthiotransferase family. RimO subfamily.</text>
</comment>
<keyword evidence="6 8" id="KW-0408">Iron</keyword>
<dbReference type="InterPro" id="IPR012340">
    <property type="entry name" value="NA-bd_OB-fold"/>
</dbReference>
<evidence type="ECO:0000313" key="13">
    <source>
        <dbReference type="Proteomes" id="UP001041814"/>
    </source>
</evidence>
<organism evidence="12 13">
    <name type="scientific">Rubrivivax gelatinosus</name>
    <name type="common">Rhodocyclus gelatinosus</name>
    <name type="synonym">Rhodopseudomonas gelatinosa</name>
    <dbReference type="NCBI Taxonomy" id="28068"/>
    <lineage>
        <taxon>Bacteria</taxon>
        <taxon>Pseudomonadati</taxon>
        <taxon>Pseudomonadota</taxon>
        <taxon>Betaproteobacteria</taxon>
        <taxon>Burkholderiales</taxon>
        <taxon>Sphaerotilaceae</taxon>
        <taxon>Rubrivivax</taxon>
    </lineage>
</organism>
<keyword evidence="3 8" id="KW-0808">Transferase</keyword>
<dbReference type="PROSITE" id="PS50926">
    <property type="entry name" value="TRAM"/>
    <property type="match status" value="1"/>
</dbReference>
<dbReference type="InterPro" id="IPR005840">
    <property type="entry name" value="Ribosomal_uS12_MeSTrfase_RimO"/>
</dbReference>
<keyword evidence="12" id="KW-0689">Ribosomal protein</keyword>
<dbReference type="SFLD" id="SFLDS00029">
    <property type="entry name" value="Radical_SAM"/>
    <property type="match status" value="1"/>
</dbReference>
<dbReference type="SFLD" id="SFLDF00274">
    <property type="entry name" value="ribosomal_protein_S12_methylth"/>
    <property type="match status" value="1"/>
</dbReference>
<evidence type="ECO:0000256" key="2">
    <source>
        <dbReference type="ARBA" id="ARBA00022490"/>
    </source>
</evidence>
<dbReference type="PANTHER" id="PTHR43837:SF1">
    <property type="entry name" value="RIBOSOMAL PROTEIN US12 METHYLTHIOTRANSFERASE RIMO"/>
    <property type="match status" value="1"/>
</dbReference>
<dbReference type="InterPro" id="IPR013848">
    <property type="entry name" value="Methylthiotransferase_N"/>
</dbReference>
<dbReference type="SMART" id="SM00729">
    <property type="entry name" value="Elp3"/>
    <property type="match status" value="1"/>
</dbReference>
<dbReference type="InterPro" id="IPR007197">
    <property type="entry name" value="rSAM"/>
</dbReference>
<comment type="caution">
    <text evidence="12">The sequence shown here is derived from an EMBL/GenBank/DDBJ whole genome shotgun (WGS) entry which is preliminary data.</text>
</comment>
<dbReference type="PROSITE" id="PS01278">
    <property type="entry name" value="MTTASE_RADICAL"/>
    <property type="match status" value="1"/>
</dbReference>
<sequence>MKSTTYIDAASAEPSKLGPRIGFASLGCPKALTDSELILTQLAAEGYRTSRTFAGADLVIVNTCGFIDDAVRESLDTIGEALAENGRVIVTGCLGARAGEAGGNMVQQVHPKVLAVTGPHATQEVMDAVHRHVPKPHDPFVDLVPEARAEFRGEAGIKLTPRHYAYLKISEGCNHRCSFCIIPTMRGDLVSRPVGEVLKEAQALFENGVKELLVVSQDTGAYGVDVQYRTGFWDGRPVKTRFADLCEQLAILAEAHGAWVRLHYVYPYPHVDDVLPLMAEGRILPYLDVPFQHAHPDVLRRMKRPASGERNLERLARWRELCPELVVRSTFIAGFPGETETEFETLLDFVREAQIDRAGCFAYSPVAGAPANELPGALPDAVREERRARFMELAEAVSVAKLQRRVGQTMQVLVDHAPALGRKGGIGRSYADAPEIDGTVRLLPPQKASRTLKVGEFTRVRIVAAEGHDLVAMAL</sequence>
<dbReference type="InterPro" id="IPR038135">
    <property type="entry name" value="Methylthiotransferase_N_sf"/>
</dbReference>
<evidence type="ECO:0000313" key="12">
    <source>
        <dbReference type="EMBL" id="MBK1712120.1"/>
    </source>
</evidence>
<feature type="domain" description="Radical SAM core" evidence="11">
    <location>
        <begin position="159"/>
        <end position="400"/>
    </location>
</feature>
<evidence type="ECO:0000256" key="6">
    <source>
        <dbReference type="ARBA" id="ARBA00023004"/>
    </source>
</evidence>
<dbReference type="RefSeq" id="WP_200378009.1">
    <property type="nucleotide sequence ID" value="NZ_NRRU01000012.1"/>
</dbReference>
<dbReference type="InterPro" id="IPR006638">
    <property type="entry name" value="Elp3/MiaA/NifB-like_rSAM"/>
</dbReference>
<dbReference type="Pfam" id="PF04055">
    <property type="entry name" value="Radical_SAM"/>
    <property type="match status" value="1"/>
</dbReference>
<keyword evidence="5 8" id="KW-0479">Metal-binding</keyword>
<dbReference type="PROSITE" id="PS51918">
    <property type="entry name" value="RADICAL_SAM"/>
    <property type="match status" value="1"/>
</dbReference>
<evidence type="ECO:0000259" key="10">
    <source>
        <dbReference type="PROSITE" id="PS51449"/>
    </source>
</evidence>
<comment type="subcellular location">
    <subcellularLocation>
        <location evidence="8">Cytoplasm</location>
    </subcellularLocation>
</comment>
<feature type="binding site" evidence="8">
    <location>
        <position position="177"/>
    </location>
    <ligand>
        <name>[4Fe-4S] cluster</name>
        <dbReference type="ChEBI" id="CHEBI:49883"/>
        <label>2</label>
        <note>4Fe-4S-S-AdoMet</note>
    </ligand>
</feature>
<feature type="binding site" evidence="8">
    <location>
        <position position="28"/>
    </location>
    <ligand>
        <name>[4Fe-4S] cluster</name>
        <dbReference type="ChEBI" id="CHEBI:49883"/>
        <label>1</label>
    </ligand>
</feature>
<accession>A0ABS1DR99</accession>
<feature type="binding site" evidence="8">
    <location>
        <position position="173"/>
    </location>
    <ligand>
        <name>[4Fe-4S] cluster</name>
        <dbReference type="ChEBI" id="CHEBI:49883"/>
        <label>2</label>
        <note>4Fe-4S-S-AdoMet</note>
    </ligand>
</feature>
<reference evidence="12" key="2">
    <citation type="journal article" date="2020" name="Microorganisms">
        <title>Osmotic Adaptation and Compatible Solute Biosynthesis of Phototrophic Bacteria as Revealed from Genome Analyses.</title>
        <authorList>
            <person name="Imhoff J.F."/>
            <person name="Rahn T."/>
            <person name="Kunzel S."/>
            <person name="Keller A."/>
            <person name="Neulinger S.C."/>
        </authorList>
    </citation>
    <scope>NUCLEOTIDE SEQUENCE</scope>
    <source>
        <strain evidence="12">IM 151</strain>
    </source>
</reference>
<dbReference type="InterPro" id="IPR020612">
    <property type="entry name" value="Methylthiotransferase_CS"/>
</dbReference>
<feature type="domain" description="TRAM" evidence="9">
    <location>
        <begin position="403"/>
        <end position="475"/>
    </location>
</feature>
<protein>
    <recommendedName>
        <fullName evidence="8">Ribosomal protein uS12 methylthiotransferase RimO</fullName>
        <shortName evidence="8">uS12 MTTase</shortName>
        <shortName evidence="8">uS12 methylthiotransferase</shortName>
        <ecNumber evidence="8">2.8.4.4</ecNumber>
    </recommendedName>
    <alternativeName>
        <fullName evidence="8">Ribosomal protein uS12 (aspartate-C(3))-methylthiotransferase</fullName>
    </alternativeName>
    <alternativeName>
        <fullName evidence="8">Ribosome maturation factor RimO</fullName>
    </alternativeName>
</protein>
<dbReference type="PANTHER" id="PTHR43837">
    <property type="entry name" value="RIBOSOMAL PROTEIN S12 METHYLTHIOTRANSFERASE RIMO"/>
    <property type="match status" value="1"/>
</dbReference>
<evidence type="ECO:0000259" key="9">
    <source>
        <dbReference type="PROSITE" id="PS50926"/>
    </source>
</evidence>
<dbReference type="InterPro" id="IPR023404">
    <property type="entry name" value="rSAM_horseshoe"/>
</dbReference>
<keyword evidence="7 8" id="KW-0411">Iron-sulfur</keyword>
<keyword evidence="1 8" id="KW-0004">4Fe-4S</keyword>
<dbReference type="HAMAP" id="MF_01865">
    <property type="entry name" value="MTTase_RimO"/>
    <property type="match status" value="1"/>
</dbReference>
<dbReference type="SUPFAM" id="SSF102114">
    <property type="entry name" value="Radical SAM enzymes"/>
    <property type="match status" value="1"/>
</dbReference>
<keyword evidence="13" id="KW-1185">Reference proteome</keyword>
<evidence type="ECO:0000256" key="4">
    <source>
        <dbReference type="ARBA" id="ARBA00022691"/>
    </source>
</evidence>